<dbReference type="AlphaFoldDB" id="A0A918X9H6"/>
<evidence type="ECO:0008006" key="3">
    <source>
        <dbReference type="Google" id="ProtNLM"/>
    </source>
</evidence>
<reference evidence="1" key="2">
    <citation type="submission" date="2020-09" db="EMBL/GenBank/DDBJ databases">
        <authorList>
            <person name="Sun Q."/>
            <person name="Ohkuma M."/>
        </authorList>
    </citation>
    <scope>NUCLEOTIDE SEQUENCE</scope>
    <source>
        <strain evidence="1">JCM 4637</strain>
    </source>
</reference>
<gene>
    <name evidence="1" type="ORF">GCM10010334_80150</name>
</gene>
<protein>
    <recommendedName>
        <fullName evidence="3">Lipoprotein</fullName>
    </recommendedName>
</protein>
<comment type="caution">
    <text evidence="1">The sequence shown here is derived from an EMBL/GenBank/DDBJ whole genome shotgun (WGS) entry which is preliminary data.</text>
</comment>
<reference evidence="1" key="1">
    <citation type="journal article" date="2014" name="Int. J. Syst. Evol. Microbiol.">
        <title>Complete genome sequence of Corynebacterium casei LMG S-19264T (=DSM 44701T), isolated from a smear-ripened cheese.</title>
        <authorList>
            <consortium name="US DOE Joint Genome Institute (JGI-PGF)"/>
            <person name="Walter F."/>
            <person name="Albersmeier A."/>
            <person name="Kalinowski J."/>
            <person name="Ruckert C."/>
        </authorList>
    </citation>
    <scope>NUCLEOTIDE SEQUENCE</scope>
    <source>
        <strain evidence="1">JCM 4637</strain>
    </source>
</reference>
<name>A0A918X9H6_9ACTN</name>
<organism evidence="1 2">
    <name type="scientific">Streptomyces finlayi</name>
    <dbReference type="NCBI Taxonomy" id="67296"/>
    <lineage>
        <taxon>Bacteria</taxon>
        <taxon>Bacillati</taxon>
        <taxon>Actinomycetota</taxon>
        <taxon>Actinomycetes</taxon>
        <taxon>Kitasatosporales</taxon>
        <taxon>Streptomycetaceae</taxon>
        <taxon>Streptomyces</taxon>
    </lineage>
</organism>
<dbReference type="PROSITE" id="PS51257">
    <property type="entry name" value="PROKAR_LIPOPROTEIN"/>
    <property type="match status" value="1"/>
</dbReference>
<dbReference type="RefSeq" id="WP_189828078.1">
    <property type="nucleotide sequence ID" value="NZ_BMVC01000028.1"/>
</dbReference>
<evidence type="ECO:0000313" key="2">
    <source>
        <dbReference type="Proteomes" id="UP000638353"/>
    </source>
</evidence>
<sequence>MGKHQWGQGFAGVLLGAAAVVTVSGCSGTPAEADPKPTTQQKVVDLAAATTAYQDAVTQFDSTDGCPKAVGECWDKMTAVMKPARELRTAMNGHQGTGPAFWSEAYALIDTMERGMKAGSDKFTNRPDVLGSAHTLSRWLDAHPVK</sequence>
<accession>A0A918X9H6</accession>
<dbReference type="Proteomes" id="UP000638353">
    <property type="component" value="Unassembled WGS sequence"/>
</dbReference>
<evidence type="ECO:0000313" key="1">
    <source>
        <dbReference type="EMBL" id="GHD17904.1"/>
    </source>
</evidence>
<proteinExistence type="predicted"/>
<dbReference type="EMBL" id="BMVC01000028">
    <property type="protein sequence ID" value="GHD17904.1"/>
    <property type="molecule type" value="Genomic_DNA"/>
</dbReference>